<evidence type="ECO:0000313" key="11">
    <source>
        <dbReference type="Proteomes" id="UP000324974"/>
    </source>
</evidence>
<dbReference type="Proteomes" id="UP000324974">
    <property type="component" value="Chromosome"/>
</dbReference>
<evidence type="ECO:0000256" key="1">
    <source>
        <dbReference type="ARBA" id="ARBA00004651"/>
    </source>
</evidence>
<accession>A0A5C1AGJ0</accession>
<dbReference type="InterPro" id="IPR050250">
    <property type="entry name" value="Macrolide_Exporter_MacB"/>
</dbReference>
<feature type="transmembrane region" description="Helical" evidence="7">
    <location>
        <begin position="386"/>
        <end position="408"/>
    </location>
</feature>
<comment type="subcellular location">
    <subcellularLocation>
        <location evidence="1">Cell membrane</location>
        <topology evidence="1">Multi-pass membrane protein</topology>
    </subcellularLocation>
</comment>
<keyword evidence="2" id="KW-1003">Cell membrane</keyword>
<dbReference type="InterPro" id="IPR003838">
    <property type="entry name" value="ABC3_permease_C"/>
</dbReference>
<dbReference type="GO" id="GO:0022857">
    <property type="term" value="F:transmembrane transporter activity"/>
    <property type="evidence" value="ECO:0007669"/>
    <property type="project" value="TreeGrafter"/>
</dbReference>
<dbReference type="Pfam" id="PF12704">
    <property type="entry name" value="MacB_PCD"/>
    <property type="match status" value="1"/>
</dbReference>
<keyword evidence="4 7" id="KW-1133">Transmembrane helix</keyword>
<evidence type="ECO:0000259" key="9">
    <source>
        <dbReference type="Pfam" id="PF12704"/>
    </source>
</evidence>
<keyword evidence="5 7" id="KW-0472">Membrane</keyword>
<dbReference type="PROSITE" id="PS51257">
    <property type="entry name" value="PROKAR_LIPOPROTEIN"/>
    <property type="match status" value="1"/>
</dbReference>
<feature type="domain" description="ABC3 transporter permease C-terminal" evidence="8">
    <location>
        <begin position="385"/>
        <end position="514"/>
    </location>
</feature>
<evidence type="ECO:0000256" key="3">
    <source>
        <dbReference type="ARBA" id="ARBA00022692"/>
    </source>
</evidence>
<protein>
    <submittedName>
        <fullName evidence="10">ABC efflux pump, inner membrane subunit</fullName>
    </submittedName>
</protein>
<dbReference type="PANTHER" id="PTHR30572:SF4">
    <property type="entry name" value="ABC TRANSPORTER PERMEASE YTRF"/>
    <property type="match status" value="1"/>
</dbReference>
<dbReference type="Pfam" id="PF02687">
    <property type="entry name" value="FtsX"/>
    <property type="match status" value="1"/>
</dbReference>
<proteinExistence type="inferred from homology"/>
<dbReference type="RefSeq" id="WP_149111900.1">
    <property type="nucleotide sequence ID" value="NZ_CP042425.1"/>
</dbReference>
<evidence type="ECO:0000256" key="4">
    <source>
        <dbReference type="ARBA" id="ARBA00022989"/>
    </source>
</evidence>
<feature type="domain" description="MacB-like periplasmic core" evidence="9">
    <location>
        <begin position="21"/>
        <end position="206"/>
    </location>
</feature>
<feature type="transmembrane region" description="Helical" evidence="7">
    <location>
        <begin position="428"/>
        <end position="450"/>
    </location>
</feature>
<dbReference type="AlphaFoldDB" id="A0A5C1AGJ0"/>
<dbReference type="EMBL" id="CP042425">
    <property type="protein sequence ID" value="QEL17267.1"/>
    <property type="molecule type" value="Genomic_DNA"/>
</dbReference>
<dbReference type="PANTHER" id="PTHR30572">
    <property type="entry name" value="MEMBRANE COMPONENT OF TRANSPORTER-RELATED"/>
    <property type="match status" value="1"/>
</dbReference>
<evidence type="ECO:0000256" key="2">
    <source>
        <dbReference type="ARBA" id="ARBA00022475"/>
    </source>
</evidence>
<dbReference type="OrthoDB" id="9770099at2"/>
<sequence length="521" mass="56673">MRFLDLIRFAIGGLWRQKIRTTLTVLGVAVGACSLAFSLSLGVGLRRVITNEFHSRPGFWQVQVNAGHGRVAAELLADAVKLPEGVTGTRAGRLREMLEARERAKLAVDTAVPLTPQKLEELTALPDVEEVRTFRHYYGLMRLGDKSRQATFVATRCDRPEIVNLLVAGRVPQEGEAREVLVPEWLLYDLNVRTDAEQAAVLGRTLTVELGGTSDARQQSLLASLGRTLAGSLTTSQGLLLLKLLNELPKLIDHSSLSEVEKADLRKLLFPADTPTDKPGRYPAVDTFTIVGVYRAATADEEKRGTWHLNQESVFASASGGEGIFRRLHSLKDGRFDHAEVRVRAGGDLPGVVEGIEKEGFGTQSSLRWYNNARREVTAIAVGLNVFSWISLIIAAIGITNTLVTNVVERTREIGILKAIGASRRQILVLFLLEGTVIGTIGGALGLALARLGAGPADGLVKSEIQRQMRGETMLSSNVFEFPLWLSLATFGSAAIITTLAAIYPARRASRVEPIEALKYG</sequence>
<dbReference type="InterPro" id="IPR025857">
    <property type="entry name" value="MacB_PCD"/>
</dbReference>
<reference evidence="11" key="1">
    <citation type="submission" date="2019-08" db="EMBL/GenBank/DDBJ databases">
        <title>Limnoglobus roseus gen. nov., sp. nov., a novel freshwater planctomycete with a giant genome from the family Gemmataceae.</title>
        <authorList>
            <person name="Kulichevskaya I.S."/>
            <person name="Naumoff D.G."/>
            <person name="Miroshnikov K."/>
            <person name="Ivanova A."/>
            <person name="Philippov D.A."/>
            <person name="Hakobyan A."/>
            <person name="Rijpstra I.C."/>
            <person name="Sinninghe Damste J.S."/>
            <person name="Liesack W."/>
            <person name="Dedysh S.N."/>
        </authorList>
    </citation>
    <scope>NUCLEOTIDE SEQUENCE [LARGE SCALE GENOMIC DNA]</scope>
    <source>
        <strain evidence="11">PX52</strain>
    </source>
</reference>
<dbReference type="GO" id="GO:0005886">
    <property type="term" value="C:plasma membrane"/>
    <property type="evidence" value="ECO:0007669"/>
    <property type="project" value="UniProtKB-SubCell"/>
</dbReference>
<evidence type="ECO:0000313" key="10">
    <source>
        <dbReference type="EMBL" id="QEL17267.1"/>
    </source>
</evidence>
<evidence type="ECO:0000256" key="7">
    <source>
        <dbReference type="SAM" id="Phobius"/>
    </source>
</evidence>
<evidence type="ECO:0000256" key="6">
    <source>
        <dbReference type="ARBA" id="ARBA00038076"/>
    </source>
</evidence>
<organism evidence="10 11">
    <name type="scientific">Limnoglobus roseus</name>
    <dbReference type="NCBI Taxonomy" id="2598579"/>
    <lineage>
        <taxon>Bacteria</taxon>
        <taxon>Pseudomonadati</taxon>
        <taxon>Planctomycetota</taxon>
        <taxon>Planctomycetia</taxon>
        <taxon>Gemmatales</taxon>
        <taxon>Gemmataceae</taxon>
        <taxon>Limnoglobus</taxon>
    </lineage>
</organism>
<keyword evidence="3 7" id="KW-0812">Transmembrane</keyword>
<dbReference type="KEGG" id="lrs:PX52LOC_04250"/>
<evidence type="ECO:0000256" key="5">
    <source>
        <dbReference type="ARBA" id="ARBA00023136"/>
    </source>
</evidence>
<feature type="transmembrane region" description="Helical" evidence="7">
    <location>
        <begin position="484"/>
        <end position="504"/>
    </location>
</feature>
<keyword evidence="11" id="KW-1185">Reference proteome</keyword>
<gene>
    <name evidence="10" type="ORF">PX52LOC_04250</name>
</gene>
<evidence type="ECO:0000259" key="8">
    <source>
        <dbReference type="Pfam" id="PF02687"/>
    </source>
</evidence>
<feature type="transmembrane region" description="Helical" evidence="7">
    <location>
        <begin position="21"/>
        <end position="45"/>
    </location>
</feature>
<comment type="similarity">
    <text evidence="6">Belongs to the ABC-4 integral membrane protein family.</text>
</comment>
<name>A0A5C1AGJ0_9BACT</name>